<protein>
    <submittedName>
        <fullName evidence="1">Uncharacterized protein</fullName>
    </submittedName>
</protein>
<proteinExistence type="predicted"/>
<dbReference type="AlphaFoldDB" id="A0AA40I2J8"/>
<dbReference type="EMBL" id="JAULJE010000006">
    <property type="protein sequence ID" value="KAK1341872.1"/>
    <property type="molecule type" value="Genomic_DNA"/>
</dbReference>
<evidence type="ECO:0000313" key="2">
    <source>
        <dbReference type="Proteomes" id="UP001177744"/>
    </source>
</evidence>
<gene>
    <name evidence="1" type="ORF">QTO34_016623</name>
</gene>
<organism evidence="1 2">
    <name type="scientific">Cnephaeus nilssonii</name>
    <name type="common">Northern bat</name>
    <name type="synonym">Eptesicus nilssonii</name>
    <dbReference type="NCBI Taxonomy" id="3371016"/>
    <lineage>
        <taxon>Eukaryota</taxon>
        <taxon>Metazoa</taxon>
        <taxon>Chordata</taxon>
        <taxon>Craniata</taxon>
        <taxon>Vertebrata</taxon>
        <taxon>Euteleostomi</taxon>
        <taxon>Mammalia</taxon>
        <taxon>Eutheria</taxon>
        <taxon>Laurasiatheria</taxon>
        <taxon>Chiroptera</taxon>
        <taxon>Yangochiroptera</taxon>
        <taxon>Vespertilionidae</taxon>
        <taxon>Cnephaeus</taxon>
    </lineage>
</organism>
<dbReference type="Proteomes" id="UP001177744">
    <property type="component" value="Unassembled WGS sequence"/>
</dbReference>
<reference evidence="1" key="1">
    <citation type="submission" date="2023-06" db="EMBL/GenBank/DDBJ databases">
        <title>Reference genome for the Northern bat (Eptesicus nilssonii), a most northern bat species.</title>
        <authorList>
            <person name="Laine V.N."/>
            <person name="Pulliainen A.T."/>
            <person name="Lilley T.M."/>
        </authorList>
    </citation>
    <scope>NUCLEOTIDE SEQUENCE</scope>
    <source>
        <strain evidence="1">BLF_Eptnil</strain>
        <tissue evidence="1">Kidney</tissue>
    </source>
</reference>
<sequence>MAAHMNLIPVASAGVCAQSIRHLGNSSEGARDIQVLFQQLYHCLQHSSSSTVVTAGPHSLLAWSWQHQLPSGTQDPGFPFSPGFIWKVVQKDSPRHHRCCSQGCQEASAHRLPSLRPPSLSSLPCSFEPHAPEDLGQLSLVELREVSKEFLCAALVLLGATEENR</sequence>
<evidence type="ECO:0000313" key="1">
    <source>
        <dbReference type="EMBL" id="KAK1341872.1"/>
    </source>
</evidence>
<name>A0AA40I2J8_CNENI</name>
<accession>A0AA40I2J8</accession>
<comment type="caution">
    <text evidence="1">The sequence shown here is derived from an EMBL/GenBank/DDBJ whole genome shotgun (WGS) entry which is preliminary data.</text>
</comment>
<keyword evidence="2" id="KW-1185">Reference proteome</keyword>